<evidence type="ECO:0000256" key="1">
    <source>
        <dbReference type="SAM" id="MobiDB-lite"/>
    </source>
</evidence>
<accession>A0A1I6GG02</accession>
<keyword evidence="3" id="KW-1185">Reference proteome</keyword>
<sequence>MNMNRLINMGLRMLMNNGIKVAANRGKNPEDMTPEERQSAQATQQNLKKARRGMRMMRRFMR</sequence>
<dbReference type="EMBL" id="FOYP01000001">
    <property type="protein sequence ID" value="SFR41051.1"/>
    <property type="molecule type" value="Genomic_DNA"/>
</dbReference>
<evidence type="ECO:0000313" key="3">
    <source>
        <dbReference type="Proteomes" id="UP000199478"/>
    </source>
</evidence>
<dbReference type="OrthoDB" id="7876991at2"/>
<gene>
    <name evidence="2" type="ORF">SAMN04488005_1594</name>
</gene>
<dbReference type="Proteomes" id="UP000199478">
    <property type="component" value="Unassembled WGS sequence"/>
</dbReference>
<dbReference type="RefSeq" id="WP_090198604.1">
    <property type="nucleotide sequence ID" value="NZ_FOYP01000001.1"/>
</dbReference>
<proteinExistence type="predicted"/>
<protein>
    <submittedName>
        <fullName evidence="2">Uncharacterized protein</fullName>
    </submittedName>
</protein>
<feature type="compositionally biased region" description="Basic and acidic residues" evidence="1">
    <location>
        <begin position="27"/>
        <end position="38"/>
    </location>
</feature>
<reference evidence="3" key="1">
    <citation type="submission" date="2016-10" db="EMBL/GenBank/DDBJ databases">
        <authorList>
            <person name="Varghese N."/>
            <person name="Submissions S."/>
        </authorList>
    </citation>
    <scope>NUCLEOTIDE SEQUENCE [LARGE SCALE GENOMIC DNA]</scope>
    <source>
        <strain evidence="3">DSM 26879</strain>
    </source>
</reference>
<feature type="compositionally biased region" description="Basic residues" evidence="1">
    <location>
        <begin position="48"/>
        <end position="62"/>
    </location>
</feature>
<dbReference type="AlphaFoldDB" id="A0A1I6GG02"/>
<dbReference type="STRING" id="390270.SAMN04488005_1594"/>
<organism evidence="2 3">
    <name type="scientific">Yoonia tamlensis</name>
    <dbReference type="NCBI Taxonomy" id="390270"/>
    <lineage>
        <taxon>Bacteria</taxon>
        <taxon>Pseudomonadati</taxon>
        <taxon>Pseudomonadota</taxon>
        <taxon>Alphaproteobacteria</taxon>
        <taxon>Rhodobacterales</taxon>
        <taxon>Paracoccaceae</taxon>
        <taxon>Yoonia</taxon>
    </lineage>
</organism>
<feature type="region of interest" description="Disordered" evidence="1">
    <location>
        <begin position="24"/>
        <end position="62"/>
    </location>
</feature>
<evidence type="ECO:0000313" key="2">
    <source>
        <dbReference type="EMBL" id="SFR41051.1"/>
    </source>
</evidence>
<name>A0A1I6GG02_9RHOB</name>